<feature type="transmembrane region" description="Helical" evidence="13">
    <location>
        <begin position="625"/>
        <end position="647"/>
    </location>
</feature>
<dbReference type="InterPro" id="IPR017871">
    <property type="entry name" value="ABC_transporter-like_CS"/>
</dbReference>
<dbReference type="InterPro" id="IPR003593">
    <property type="entry name" value="AAA+_ATPase"/>
</dbReference>
<dbReference type="InterPro" id="IPR050250">
    <property type="entry name" value="Macrolide_Exporter_MacB"/>
</dbReference>
<dbReference type="CDD" id="cd03255">
    <property type="entry name" value="ABC_MJ0796_LolCDE_FtsE"/>
    <property type="match status" value="1"/>
</dbReference>
<dbReference type="InterPro" id="IPR017911">
    <property type="entry name" value="MacB-like_ATP-bd"/>
</dbReference>
<dbReference type="PANTHER" id="PTHR30572:SF4">
    <property type="entry name" value="ABC TRANSPORTER PERMEASE YTRF"/>
    <property type="match status" value="1"/>
</dbReference>
<feature type="transmembrane region" description="Helical" evidence="13">
    <location>
        <begin position="586"/>
        <end position="619"/>
    </location>
</feature>
<dbReference type="Pfam" id="PF02687">
    <property type="entry name" value="FtsX"/>
    <property type="match status" value="1"/>
</dbReference>
<evidence type="ECO:0000256" key="3">
    <source>
        <dbReference type="ARBA" id="ARBA00022475"/>
    </source>
</evidence>
<dbReference type="InterPro" id="IPR025857">
    <property type="entry name" value="MacB_PCD"/>
</dbReference>
<dbReference type="PROSITE" id="PS50893">
    <property type="entry name" value="ABC_TRANSPORTER_2"/>
    <property type="match status" value="1"/>
</dbReference>
<organism evidence="15 16">
    <name type="scientific">Pelodictyon luteolum</name>
    <dbReference type="NCBI Taxonomy" id="1100"/>
    <lineage>
        <taxon>Bacteria</taxon>
        <taxon>Pseudomonadati</taxon>
        <taxon>Chlorobiota</taxon>
        <taxon>Chlorobiia</taxon>
        <taxon>Chlorobiales</taxon>
        <taxon>Chlorobiaceae</taxon>
        <taxon>Chlorobium/Pelodictyon group</taxon>
        <taxon>Pelodictyon</taxon>
    </lineage>
</organism>
<evidence type="ECO:0000256" key="2">
    <source>
        <dbReference type="ARBA" id="ARBA00022448"/>
    </source>
</evidence>
<keyword evidence="5 13" id="KW-0812">Transmembrane</keyword>
<dbReference type="RefSeq" id="WP_303681705.1">
    <property type="nucleotide sequence ID" value="NZ_LVWG01000031.1"/>
</dbReference>
<dbReference type="EMBL" id="LVWG01000031">
    <property type="protein sequence ID" value="KZK74225.1"/>
    <property type="molecule type" value="Genomic_DNA"/>
</dbReference>
<dbReference type="GO" id="GO:0022857">
    <property type="term" value="F:transmembrane transporter activity"/>
    <property type="evidence" value="ECO:0007669"/>
    <property type="project" value="UniProtKB-ARBA"/>
</dbReference>
<keyword evidence="3" id="KW-1003">Cell membrane</keyword>
<dbReference type="FunFam" id="3.40.50.300:FF:000032">
    <property type="entry name" value="Export ABC transporter ATP-binding protein"/>
    <property type="match status" value="1"/>
</dbReference>
<feature type="domain" description="ABC transporter" evidence="14">
    <location>
        <begin position="8"/>
        <end position="245"/>
    </location>
</feature>
<gene>
    <name evidence="15" type="ORF">A3K90_02685</name>
</gene>
<evidence type="ECO:0000256" key="10">
    <source>
        <dbReference type="ARBA" id="ARBA00023251"/>
    </source>
</evidence>
<dbReference type="InterPro" id="IPR027417">
    <property type="entry name" value="P-loop_NTPase"/>
</dbReference>
<feature type="transmembrane region" description="Helical" evidence="13">
    <location>
        <begin position="540"/>
        <end position="565"/>
    </location>
</feature>
<evidence type="ECO:0000256" key="5">
    <source>
        <dbReference type="ARBA" id="ARBA00022692"/>
    </source>
</evidence>
<keyword evidence="10" id="KW-0046">Antibiotic resistance</keyword>
<dbReference type="Pfam" id="PF12704">
    <property type="entry name" value="MacB_PCD"/>
    <property type="match status" value="1"/>
</dbReference>
<sequence>MAPKPPLLELVDVHRTYPVGESTVNALRGVSLEIREGEFVAIMGSSGSGKSSLLHILGLLDNPDRGEYRVFGQNVDGLSEDGQAGLRNHVAGFVFQQFHLLKRMSIVDNVRLPHIYSGLKGDFRHEALESLKKVGLLHRLDHTPGQLSGGEQQRVAIARALIRNPMILFADEPTGNLDSRNSREIMKILSELHREGRTIVMVTHEDEIAAYADRVITMRDGLVVSDQRPVRDGVPAGPVVPLSVDLHGILQASHKLSLWQDGRFIGFVTQAFQSIFANKVRSFLSVLGILVGVASVIAMMALGEGAKVSIQEELKSMGSNLISVRGGSAKVRGAARGDGAVARFTFKDVKDISRLHSLVKAAAGTVNGSGQIVFGNRNWSTTLDGVGYEYGAMRAFIPSVGRWFTRDEIRKREKVAVIGITVARELFGSRNPLGHTVKINRINFKIIGIAPAKGFSTHRDQDDVVLIPVTTAMYRVLGKDYLNSIYVEVRSAEGIDGAKQAVTDLIVKNHRLRDGDDSFNIRDMTEIQEMLESTTNTMSMLLGAIAAISLLVGGIGIMNIMLVSVTERTREIGLRKAIGARREDIMLQFLVESVALTLSGGIIGIIGGIGISALLAVFAGWAVKTSMLSIVLATFFSALTGMFFGLWPARKAAELRPVEALRYE</sequence>
<evidence type="ECO:0000313" key="15">
    <source>
        <dbReference type="EMBL" id="KZK74225.1"/>
    </source>
</evidence>
<dbReference type="GO" id="GO:0016887">
    <property type="term" value="F:ATP hydrolysis activity"/>
    <property type="evidence" value="ECO:0007669"/>
    <property type="project" value="InterPro"/>
</dbReference>
<evidence type="ECO:0000313" key="16">
    <source>
        <dbReference type="Proteomes" id="UP000076481"/>
    </source>
</evidence>
<dbReference type="GO" id="GO:0098796">
    <property type="term" value="C:membrane protein complex"/>
    <property type="evidence" value="ECO:0007669"/>
    <property type="project" value="UniProtKB-ARBA"/>
</dbReference>
<dbReference type="Gene3D" id="3.40.50.300">
    <property type="entry name" value="P-loop containing nucleotide triphosphate hydrolases"/>
    <property type="match status" value="1"/>
</dbReference>
<comment type="similarity">
    <text evidence="11">Belongs to the ABC-4 integral membrane protein family.</text>
</comment>
<evidence type="ECO:0000256" key="7">
    <source>
        <dbReference type="ARBA" id="ARBA00022840"/>
    </source>
</evidence>
<protein>
    <submittedName>
        <fullName evidence="15">MacB family efflux pump subunit</fullName>
    </submittedName>
</protein>
<dbReference type="Pfam" id="PF00005">
    <property type="entry name" value="ABC_tran"/>
    <property type="match status" value="1"/>
</dbReference>
<keyword evidence="6" id="KW-0547">Nucleotide-binding</keyword>
<evidence type="ECO:0000256" key="9">
    <source>
        <dbReference type="ARBA" id="ARBA00023136"/>
    </source>
</evidence>
<evidence type="ECO:0000256" key="1">
    <source>
        <dbReference type="ARBA" id="ARBA00004429"/>
    </source>
</evidence>
<dbReference type="InterPro" id="IPR003838">
    <property type="entry name" value="ABC3_permease_C"/>
</dbReference>
<evidence type="ECO:0000256" key="6">
    <source>
        <dbReference type="ARBA" id="ARBA00022741"/>
    </source>
</evidence>
<dbReference type="GO" id="GO:0005524">
    <property type="term" value="F:ATP binding"/>
    <property type="evidence" value="ECO:0007669"/>
    <property type="project" value="UniProtKB-KW"/>
</dbReference>
<comment type="subcellular location">
    <subcellularLocation>
        <location evidence="1">Cell inner membrane</location>
        <topology evidence="1">Multi-pass membrane protein</topology>
    </subcellularLocation>
</comment>
<evidence type="ECO:0000256" key="4">
    <source>
        <dbReference type="ARBA" id="ARBA00022519"/>
    </source>
</evidence>
<dbReference type="Proteomes" id="UP000076481">
    <property type="component" value="Unassembled WGS sequence"/>
</dbReference>
<dbReference type="InterPro" id="IPR003439">
    <property type="entry name" value="ABC_transporter-like_ATP-bd"/>
</dbReference>
<dbReference type="GO" id="GO:0005886">
    <property type="term" value="C:plasma membrane"/>
    <property type="evidence" value="ECO:0007669"/>
    <property type="project" value="UniProtKB-SubCell"/>
</dbReference>
<dbReference type="SMART" id="SM00382">
    <property type="entry name" value="AAA"/>
    <property type="match status" value="1"/>
</dbReference>
<keyword evidence="7" id="KW-0067">ATP-binding</keyword>
<accession>A0A165LML7</accession>
<evidence type="ECO:0000256" key="13">
    <source>
        <dbReference type="SAM" id="Phobius"/>
    </source>
</evidence>
<comment type="caution">
    <text evidence="15">The sequence shown here is derived from an EMBL/GenBank/DDBJ whole genome shotgun (WGS) entry which is preliminary data.</text>
</comment>
<dbReference type="SUPFAM" id="SSF52540">
    <property type="entry name" value="P-loop containing nucleoside triphosphate hydrolases"/>
    <property type="match status" value="1"/>
</dbReference>
<keyword evidence="2" id="KW-0813">Transport</keyword>
<dbReference type="GO" id="GO:0046677">
    <property type="term" value="P:response to antibiotic"/>
    <property type="evidence" value="ECO:0007669"/>
    <property type="project" value="UniProtKB-KW"/>
</dbReference>
<dbReference type="AlphaFoldDB" id="A0A165LML7"/>
<evidence type="ECO:0000259" key="14">
    <source>
        <dbReference type="PROSITE" id="PS50893"/>
    </source>
</evidence>
<evidence type="ECO:0000256" key="8">
    <source>
        <dbReference type="ARBA" id="ARBA00022989"/>
    </source>
</evidence>
<comment type="similarity">
    <text evidence="12">Belongs to the ABC transporter superfamily. Macrolide exporter (TC 3.A.1.122) family.</text>
</comment>
<keyword evidence="8 13" id="KW-1133">Transmembrane helix</keyword>
<keyword evidence="4" id="KW-0997">Cell inner membrane</keyword>
<evidence type="ECO:0000256" key="11">
    <source>
        <dbReference type="ARBA" id="ARBA00038076"/>
    </source>
</evidence>
<dbReference type="PANTHER" id="PTHR30572">
    <property type="entry name" value="MEMBRANE COMPONENT OF TRANSPORTER-RELATED"/>
    <property type="match status" value="1"/>
</dbReference>
<name>A0A165LML7_PELLU</name>
<dbReference type="PROSITE" id="PS00211">
    <property type="entry name" value="ABC_TRANSPORTER_1"/>
    <property type="match status" value="1"/>
</dbReference>
<proteinExistence type="inferred from homology"/>
<evidence type="ECO:0000256" key="12">
    <source>
        <dbReference type="ARBA" id="ARBA00038388"/>
    </source>
</evidence>
<reference evidence="15 16" key="1">
    <citation type="submission" date="2016-03" db="EMBL/GenBank/DDBJ databases">
        <title>Speciation and ecological success in dimly lit waters: horizontal gene transfer in a green sulfur bacteria bloom unveiled by metagenomic assembly.</title>
        <authorList>
            <person name="Llorens-Mares T."/>
            <person name="Liu Z."/>
            <person name="Allen L.Z."/>
            <person name="Rusch D.B."/>
            <person name="Craig M.T."/>
            <person name="Dupont C.L."/>
            <person name="Bryant D.A."/>
            <person name="Casamayor E.O."/>
        </authorList>
    </citation>
    <scope>NUCLEOTIDE SEQUENCE [LARGE SCALE GENOMIC DNA]</scope>
    <source>
        <strain evidence="15">CIII</strain>
    </source>
</reference>
<keyword evidence="9 13" id="KW-0472">Membrane</keyword>